<dbReference type="InterPro" id="IPR045397">
    <property type="entry name" value="TumE-like"/>
</dbReference>
<dbReference type="EMBL" id="VSZS01000063">
    <property type="protein sequence ID" value="TYR32006.1"/>
    <property type="molecule type" value="Genomic_DNA"/>
</dbReference>
<protein>
    <submittedName>
        <fullName evidence="1">Uncharacterized protein</fullName>
    </submittedName>
</protein>
<name>A0A5D4GTH4_9HYPH</name>
<evidence type="ECO:0000313" key="2">
    <source>
        <dbReference type="Proteomes" id="UP000323258"/>
    </source>
</evidence>
<reference evidence="1 2" key="2">
    <citation type="submission" date="2019-09" db="EMBL/GenBank/DDBJ databases">
        <title>Mesorhizobium sp. MaA-C15 isolated from Microcystis aeruginosa.</title>
        <authorList>
            <person name="Jeong S.E."/>
            <person name="Jin H.M."/>
            <person name="Jeon C.O."/>
        </authorList>
    </citation>
    <scope>NUCLEOTIDE SEQUENCE [LARGE SCALE GENOMIC DNA]</scope>
    <source>
        <strain evidence="1 2">MaA-C15</strain>
    </source>
</reference>
<comment type="caution">
    <text evidence="1">The sequence shown here is derived from an EMBL/GenBank/DDBJ whole genome shotgun (WGS) entry which is preliminary data.</text>
</comment>
<dbReference type="Pfam" id="PF20126">
    <property type="entry name" value="TumE"/>
    <property type="match status" value="1"/>
</dbReference>
<gene>
    <name evidence="1" type="ORF">FY036_13035</name>
</gene>
<keyword evidence="2" id="KW-1185">Reference proteome</keyword>
<dbReference type="AlphaFoldDB" id="A0A5D4GTH4"/>
<sequence length="97" mass="11259">MLRKASLILSDKLVLASGHIIQIRIWRLPLSTEERPHGLKYSLFYGRPGERIVGYDNEAGKGDHRHLRNLETPYKFTSMERLMADFMADVMREQGND</sequence>
<dbReference type="OrthoDB" id="7451512at2"/>
<organism evidence="1 2">
    <name type="scientific">Neoaquamicrobium microcysteis</name>
    <dbReference type="NCBI Taxonomy" id="2682781"/>
    <lineage>
        <taxon>Bacteria</taxon>
        <taxon>Pseudomonadati</taxon>
        <taxon>Pseudomonadota</taxon>
        <taxon>Alphaproteobacteria</taxon>
        <taxon>Hyphomicrobiales</taxon>
        <taxon>Phyllobacteriaceae</taxon>
        <taxon>Neoaquamicrobium</taxon>
    </lineage>
</organism>
<dbReference type="Proteomes" id="UP000323258">
    <property type="component" value="Unassembled WGS sequence"/>
</dbReference>
<proteinExistence type="predicted"/>
<reference evidence="1 2" key="1">
    <citation type="submission" date="2019-08" db="EMBL/GenBank/DDBJ databases">
        <authorList>
            <person name="Seo Y.L."/>
        </authorList>
    </citation>
    <scope>NUCLEOTIDE SEQUENCE [LARGE SCALE GENOMIC DNA]</scope>
    <source>
        <strain evidence="1 2">MaA-C15</strain>
    </source>
</reference>
<evidence type="ECO:0000313" key="1">
    <source>
        <dbReference type="EMBL" id="TYR32006.1"/>
    </source>
</evidence>
<accession>A0A5D4GTH4</accession>